<reference evidence="4" key="1">
    <citation type="submission" date="2018-11" db="EMBL/GenBank/DDBJ databases">
        <authorList>
            <consortium name="Genoscope - CEA"/>
            <person name="William W."/>
        </authorList>
    </citation>
    <scope>NUCLEOTIDE SEQUENCE</scope>
</reference>
<feature type="signal peptide" evidence="3">
    <location>
        <begin position="1"/>
        <end position="15"/>
    </location>
</feature>
<dbReference type="Pfam" id="PF04885">
    <property type="entry name" value="Stig1"/>
    <property type="match status" value="1"/>
</dbReference>
<name>A0A3P5Z5V4_BRACM</name>
<keyword evidence="2 3" id="KW-0732">Signal</keyword>
<evidence type="ECO:0000256" key="1">
    <source>
        <dbReference type="ARBA" id="ARBA00006010"/>
    </source>
</evidence>
<dbReference type="PANTHER" id="PTHR33227">
    <property type="entry name" value="STIGMA-SPECIFIC STIG1-LIKE PROTEIN 3"/>
    <property type="match status" value="1"/>
</dbReference>
<dbReference type="PANTHER" id="PTHR33227:SF49">
    <property type="entry name" value="STIGMA-SPECIFIC STIG1-LIKE PROTEIN 1"/>
    <property type="match status" value="1"/>
</dbReference>
<comment type="similarity">
    <text evidence="1">Belongs to the STIG1 family.</text>
</comment>
<dbReference type="InterPro" id="IPR006969">
    <property type="entry name" value="Stig-like"/>
</dbReference>
<sequence length="152" mass="16510">MALVKLLVTIAITTAITIALSKKKQSQTTTTVERTNFDAPGTQTIRPSRFLAQNEVGERSPSAADHCNKDPEMCSLYGGGGSNSTVTCCNNKCIDVASDDKNCGACQNKCKFSQTCCRGQCVYLSYDKRHCGQCNHPCEQDELCVYGLCNYA</sequence>
<protein>
    <recommendedName>
        <fullName evidence="5">Stigma-specific STIG1-like protein 1</fullName>
    </recommendedName>
</protein>
<evidence type="ECO:0000313" key="4">
    <source>
        <dbReference type="EMBL" id="VDC75262.1"/>
    </source>
</evidence>
<proteinExistence type="inferred from homology"/>
<evidence type="ECO:0008006" key="5">
    <source>
        <dbReference type="Google" id="ProtNLM"/>
    </source>
</evidence>
<feature type="chain" id="PRO_5018214279" description="Stigma-specific STIG1-like protein 1" evidence="3">
    <location>
        <begin position="16"/>
        <end position="152"/>
    </location>
</feature>
<evidence type="ECO:0000256" key="3">
    <source>
        <dbReference type="SAM" id="SignalP"/>
    </source>
</evidence>
<dbReference type="EMBL" id="LR031571">
    <property type="protein sequence ID" value="VDC75262.1"/>
    <property type="molecule type" value="Genomic_DNA"/>
</dbReference>
<organism evidence="4">
    <name type="scientific">Brassica campestris</name>
    <name type="common">Field mustard</name>
    <dbReference type="NCBI Taxonomy" id="3711"/>
    <lineage>
        <taxon>Eukaryota</taxon>
        <taxon>Viridiplantae</taxon>
        <taxon>Streptophyta</taxon>
        <taxon>Embryophyta</taxon>
        <taxon>Tracheophyta</taxon>
        <taxon>Spermatophyta</taxon>
        <taxon>Magnoliopsida</taxon>
        <taxon>eudicotyledons</taxon>
        <taxon>Gunneridae</taxon>
        <taxon>Pentapetalae</taxon>
        <taxon>rosids</taxon>
        <taxon>malvids</taxon>
        <taxon>Brassicales</taxon>
        <taxon>Brassicaceae</taxon>
        <taxon>Brassiceae</taxon>
        <taxon>Brassica</taxon>
    </lineage>
</organism>
<dbReference type="AlphaFoldDB" id="A0A3P5Z5V4"/>
<gene>
    <name evidence="4" type="ORF">BRAA01T01764Z</name>
</gene>
<evidence type="ECO:0000256" key="2">
    <source>
        <dbReference type="ARBA" id="ARBA00022729"/>
    </source>
</evidence>
<accession>A0A3P5Z5V4</accession>